<keyword evidence="7" id="KW-1185">Reference proteome</keyword>
<evidence type="ECO:0000256" key="3">
    <source>
        <dbReference type="ARBA" id="ARBA00013252"/>
    </source>
</evidence>
<dbReference type="Proteomes" id="UP000542813">
    <property type="component" value="Unassembled WGS sequence"/>
</dbReference>
<protein>
    <recommendedName>
        <fullName evidence="4">Putative pterin-4-alpha-carbinolamine dehydratase</fullName>
        <ecNumber evidence="3">4.2.1.96</ecNumber>
    </recommendedName>
</protein>
<comment type="similarity">
    <text evidence="2">Belongs to the pterin-4-alpha-carbinolamine dehydratase family.</text>
</comment>
<dbReference type="NCBIfam" id="NF002017">
    <property type="entry name" value="PRK00823.1-2"/>
    <property type="match status" value="1"/>
</dbReference>
<name>A0A7W9LJB7_9ACTN</name>
<organism evidence="6 7">
    <name type="scientific">Jiangella mangrovi</name>
    <dbReference type="NCBI Taxonomy" id="1524084"/>
    <lineage>
        <taxon>Bacteria</taxon>
        <taxon>Bacillati</taxon>
        <taxon>Actinomycetota</taxon>
        <taxon>Actinomycetes</taxon>
        <taxon>Jiangellales</taxon>
        <taxon>Jiangellaceae</taxon>
        <taxon>Jiangella</taxon>
    </lineage>
</organism>
<dbReference type="GO" id="GO:0008124">
    <property type="term" value="F:4-alpha-hydroxytetrahydrobiopterin dehydratase activity"/>
    <property type="evidence" value="ECO:0007669"/>
    <property type="project" value="UniProtKB-EC"/>
</dbReference>
<evidence type="ECO:0000256" key="4">
    <source>
        <dbReference type="ARBA" id="ARBA00021735"/>
    </source>
</evidence>
<dbReference type="RefSeq" id="WP_184819066.1">
    <property type="nucleotide sequence ID" value="NZ_JACHMM010000001.1"/>
</dbReference>
<accession>A0A7W9LJB7</accession>
<dbReference type="InterPro" id="IPR001533">
    <property type="entry name" value="Pterin_deHydtase"/>
</dbReference>
<dbReference type="GO" id="GO:0006729">
    <property type="term" value="P:tetrahydrobiopterin biosynthetic process"/>
    <property type="evidence" value="ECO:0007669"/>
    <property type="project" value="InterPro"/>
</dbReference>
<dbReference type="EC" id="4.2.1.96" evidence="3"/>
<dbReference type="Pfam" id="PF01329">
    <property type="entry name" value="Pterin_4a"/>
    <property type="match status" value="1"/>
</dbReference>
<sequence length="99" mass="10266">MTLLDDDGVRAALEGLPGWSGDTSAIARSVEAPDFSTGIRIVDDVAAAAEAADHHPDIDIRWTKVTFTLVTHSEGGVTGKDVDLAGTISEIAARHGARG</sequence>
<reference evidence="6 7" key="1">
    <citation type="submission" date="2020-08" db="EMBL/GenBank/DDBJ databases">
        <title>Sequencing the genomes of 1000 actinobacteria strains.</title>
        <authorList>
            <person name="Klenk H.-P."/>
        </authorList>
    </citation>
    <scope>NUCLEOTIDE SEQUENCE [LARGE SCALE GENOMIC DNA]</scope>
    <source>
        <strain evidence="6 7">DSM 102122</strain>
    </source>
</reference>
<dbReference type="SUPFAM" id="SSF55248">
    <property type="entry name" value="PCD-like"/>
    <property type="match status" value="1"/>
</dbReference>
<evidence type="ECO:0000313" key="7">
    <source>
        <dbReference type="Proteomes" id="UP000542813"/>
    </source>
</evidence>
<proteinExistence type="inferred from homology"/>
<evidence type="ECO:0000256" key="5">
    <source>
        <dbReference type="ARBA" id="ARBA00023239"/>
    </source>
</evidence>
<dbReference type="PANTHER" id="PTHR12599:SF0">
    <property type="entry name" value="PTERIN-4-ALPHA-CARBINOLAMINE DEHYDRATASE"/>
    <property type="match status" value="1"/>
</dbReference>
<comment type="caution">
    <text evidence="6">The sequence shown here is derived from an EMBL/GenBank/DDBJ whole genome shotgun (WGS) entry which is preliminary data.</text>
</comment>
<evidence type="ECO:0000256" key="2">
    <source>
        <dbReference type="ARBA" id="ARBA00006472"/>
    </source>
</evidence>
<dbReference type="AlphaFoldDB" id="A0A7W9LJB7"/>
<dbReference type="Gene3D" id="3.30.1360.20">
    <property type="entry name" value="Transcriptional coactivator/pterin dehydratase"/>
    <property type="match status" value="1"/>
</dbReference>
<dbReference type="CDD" id="cd00488">
    <property type="entry name" value="PCD_DCoH"/>
    <property type="match status" value="1"/>
</dbReference>
<dbReference type="InterPro" id="IPR036428">
    <property type="entry name" value="PCD_sf"/>
</dbReference>
<dbReference type="PANTHER" id="PTHR12599">
    <property type="entry name" value="PTERIN-4-ALPHA-CARBINOLAMINE DEHYDRATASE"/>
    <property type="match status" value="1"/>
</dbReference>
<dbReference type="EMBL" id="JACHMM010000001">
    <property type="protein sequence ID" value="MBB5785950.1"/>
    <property type="molecule type" value="Genomic_DNA"/>
</dbReference>
<comment type="catalytic activity">
    <reaction evidence="1">
        <text>(4aS,6R)-4a-hydroxy-L-erythro-5,6,7,8-tetrahydrobiopterin = (6R)-L-erythro-6,7-dihydrobiopterin + H2O</text>
        <dbReference type="Rhea" id="RHEA:11920"/>
        <dbReference type="ChEBI" id="CHEBI:15377"/>
        <dbReference type="ChEBI" id="CHEBI:15642"/>
        <dbReference type="ChEBI" id="CHEBI:43120"/>
        <dbReference type="EC" id="4.2.1.96"/>
    </reaction>
</comment>
<gene>
    <name evidence="6" type="ORF">HD601_000525</name>
</gene>
<keyword evidence="5 6" id="KW-0456">Lyase</keyword>
<evidence type="ECO:0000313" key="6">
    <source>
        <dbReference type="EMBL" id="MBB5785950.1"/>
    </source>
</evidence>
<evidence type="ECO:0000256" key="1">
    <source>
        <dbReference type="ARBA" id="ARBA00001554"/>
    </source>
</evidence>